<accession>A0ABT1DD43</accession>
<dbReference type="PANTHER" id="PTHR11138:SF5">
    <property type="entry name" value="METHIONYL-TRNA FORMYLTRANSFERASE, MITOCHONDRIAL"/>
    <property type="match status" value="1"/>
</dbReference>
<evidence type="ECO:0000313" key="2">
    <source>
        <dbReference type="EMBL" id="MCO6419856.1"/>
    </source>
</evidence>
<reference evidence="2 3" key="1">
    <citation type="submission" date="2021-12" db="EMBL/GenBank/DDBJ databases">
        <title>Siccirubricoccus leaddurans sp. nov., a high concentration Zn2+ tolerance bacterium.</title>
        <authorList>
            <person name="Cao Y."/>
        </authorList>
    </citation>
    <scope>NUCLEOTIDE SEQUENCE [LARGE SCALE GENOMIC DNA]</scope>
    <source>
        <strain evidence="2 3">KC 17139</strain>
    </source>
</reference>
<organism evidence="2 3">
    <name type="scientific">Siccirubricoccus soli</name>
    <dbReference type="NCBI Taxonomy" id="2899147"/>
    <lineage>
        <taxon>Bacteria</taxon>
        <taxon>Pseudomonadati</taxon>
        <taxon>Pseudomonadota</taxon>
        <taxon>Alphaproteobacteria</taxon>
        <taxon>Acetobacterales</taxon>
        <taxon>Roseomonadaceae</taxon>
        <taxon>Siccirubricoccus</taxon>
    </lineage>
</organism>
<protein>
    <recommendedName>
        <fullName evidence="1">Formyl transferase N-terminal domain-containing protein</fullName>
    </recommendedName>
</protein>
<dbReference type="RefSeq" id="WP_252956534.1">
    <property type="nucleotide sequence ID" value="NZ_JAFIRR010000237.1"/>
</dbReference>
<dbReference type="Gene3D" id="3.40.50.170">
    <property type="entry name" value="Formyl transferase, N-terminal domain"/>
    <property type="match status" value="1"/>
</dbReference>
<feature type="domain" description="Formyl transferase N-terminal" evidence="1">
    <location>
        <begin position="100"/>
        <end position="214"/>
    </location>
</feature>
<comment type="caution">
    <text evidence="2">The sequence shown here is derived from an EMBL/GenBank/DDBJ whole genome shotgun (WGS) entry which is preliminary data.</text>
</comment>
<gene>
    <name evidence="2" type="ORF">JYK14_27380</name>
</gene>
<sequence length="267" mass="28089">MRIALLTLDSPLSNAAVAAFLAAWRGEVALLGRSVLYRPGAGGPLAQAWRHLRRSGPGFLPYLLVNYGLPEVLRQCGRKGALARLAARHGIKLWPVADVNAPAFREALRAAGAELIVTFHFDQILSAETLAAAPRGGVNIHPSLLPRHRGPVPTIWAQAEAAEGAPRFGVTLHRLAPRIDAGAILAQREVTLPAGITASAAARALHVTGAQLLADSLSSLVAKTVAAEEVTPLPYCPFPPPRVLRAARRHGGLVNAADIRAALQVAA</sequence>
<keyword evidence="3" id="KW-1185">Reference proteome</keyword>
<dbReference type="EMBL" id="JAFIRR010000237">
    <property type="protein sequence ID" value="MCO6419856.1"/>
    <property type="molecule type" value="Genomic_DNA"/>
</dbReference>
<evidence type="ECO:0000313" key="3">
    <source>
        <dbReference type="Proteomes" id="UP001523392"/>
    </source>
</evidence>
<dbReference type="SUPFAM" id="SSF53328">
    <property type="entry name" value="Formyltransferase"/>
    <property type="match status" value="1"/>
</dbReference>
<dbReference type="Proteomes" id="UP001523392">
    <property type="component" value="Unassembled WGS sequence"/>
</dbReference>
<dbReference type="PANTHER" id="PTHR11138">
    <property type="entry name" value="METHIONYL-TRNA FORMYLTRANSFERASE"/>
    <property type="match status" value="1"/>
</dbReference>
<proteinExistence type="predicted"/>
<name>A0ABT1DD43_9PROT</name>
<evidence type="ECO:0000259" key="1">
    <source>
        <dbReference type="Pfam" id="PF00551"/>
    </source>
</evidence>
<dbReference type="InterPro" id="IPR002376">
    <property type="entry name" value="Formyl_transf_N"/>
</dbReference>
<dbReference type="Pfam" id="PF00551">
    <property type="entry name" value="Formyl_trans_N"/>
    <property type="match status" value="1"/>
</dbReference>
<dbReference type="InterPro" id="IPR036477">
    <property type="entry name" value="Formyl_transf_N_sf"/>
</dbReference>